<accession>A0ABY5MEE7</accession>
<sequence>MANIPSTTMTTNMAFTTEAVTWLPSDSALPPTFMPSTEAITPMISAMNGALMRPAKMLDRSMASRSRSMKAAGGMPE</sequence>
<evidence type="ECO:0000313" key="2">
    <source>
        <dbReference type="Proteomes" id="UP001342418"/>
    </source>
</evidence>
<reference evidence="1 2" key="1">
    <citation type="submission" date="2018-07" db="EMBL/GenBank/DDBJ databases">
        <title>Genome sequence of Nitratireductor thuwali#1536.</title>
        <authorList>
            <person name="Michoud G."/>
            <person name="Merlino G."/>
            <person name="Sefrji F.O."/>
            <person name="Daffonchio D."/>
        </authorList>
    </citation>
    <scope>NUCLEOTIDE SEQUENCE [LARGE SCALE GENOMIC DNA]</scope>
    <source>
        <strain evidence="2">Nit1536</strain>
    </source>
</reference>
<gene>
    <name evidence="1" type="ORF">NTH_00008</name>
</gene>
<name>A0ABY5MEE7_9HYPH</name>
<organism evidence="1 2">
    <name type="scientific">Nitratireductor thuwali</name>
    <dbReference type="NCBI Taxonomy" id="2267699"/>
    <lineage>
        <taxon>Bacteria</taxon>
        <taxon>Pseudomonadati</taxon>
        <taxon>Pseudomonadota</taxon>
        <taxon>Alphaproteobacteria</taxon>
        <taxon>Hyphomicrobiales</taxon>
        <taxon>Phyllobacteriaceae</taxon>
        <taxon>Nitratireductor</taxon>
    </lineage>
</organism>
<proteinExistence type="predicted"/>
<evidence type="ECO:0000313" key="1">
    <source>
        <dbReference type="EMBL" id="UUP15571.1"/>
    </source>
</evidence>
<protein>
    <submittedName>
        <fullName evidence="1">Uncharacterized protein</fullName>
    </submittedName>
</protein>
<keyword evidence="2" id="KW-1185">Reference proteome</keyword>
<dbReference type="EMBL" id="CP030941">
    <property type="protein sequence ID" value="UUP15571.1"/>
    <property type="molecule type" value="Genomic_DNA"/>
</dbReference>
<dbReference type="Proteomes" id="UP001342418">
    <property type="component" value="Chromosome"/>
</dbReference>